<comment type="caution">
    <text evidence="2">The sequence shown here is derived from an EMBL/GenBank/DDBJ whole genome shotgun (WGS) entry which is preliminary data.</text>
</comment>
<evidence type="ECO:0000313" key="3">
    <source>
        <dbReference type="Proteomes" id="UP001054889"/>
    </source>
</evidence>
<reference evidence="2" key="1">
    <citation type="journal article" date="2018" name="DNA Res.">
        <title>Multiple hybrid de novo genome assembly of finger millet, an orphan allotetraploid crop.</title>
        <authorList>
            <person name="Hatakeyama M."/>
            <person name="Aluri S."/>
            <person name="Balachadran M.T."/>
            <person name="Sivarajan S.R."/>
            <person name="Patrignani A."/>
            <person name="Gruter S."/>
            <person name="Poveda L."/>
            <person name="Shimizu-Inatsugi R."/>
            <person name="Baeten J."/>
            <person name="Francoijs K.J."/>
            <person name="Nataraja K.N."/>
            <person name="Reddy Y.A.N."/>
            <person name="Phadnis S."/>
            <person name="Ravikumar R.L."/>
            <person name="Schlapbach R."/>
            <person name="Sreeman S.M."/>
            <person name="Shimizu K.K."/>
        </authorList>
    </citation>
    <scope>NUCLEOTIDE SEQUENCE</scope>
</reference>
<gene>
    <name evidence="2" type="primary">gb09340</name>
    <name evidence="2" type="ORF">PR202_gb09340</name>
</gene>
<sequence>MRSVKGSEKGAYDGRMRRQRRLRSDVGPATPMVRHPADDTRLTQHLILPPRSASSRQRSTQNPLAGGGFPDCGAYKHDLYLDAAAMEGRREAPMRKG</sequence>
<evidence type="ECO:0000256" key="1">
    <source>
        <dbReference type="SAM" id="MobiDB-lite"/>
    </source>
</evidence>
<name>A0AAV5EEK8_ELECO</name>
<protein>
    <submittedName>
        <fullName evidence="2">Uncharacterized protein</fullName>
    </submittedName>
</protein>
<evidence type="ECO:0000313" key="2">
    <source>
        <dbReference type="EMBL" id="GJN21824.1"/>
    </source>
</evidence>
<accession>A0AAV5EEK8</accession>
<keyword evidence="3" id="KW-1185">Reference proteome</keyword>
<feature type="compositionally biased region" description="Polar residues" evidence="1">
    <location>
        <begin position="52"/>
        <end position="63"/>
    </location>
</feature>
<feature type="compositionally biased region" description="Basic and acidic residues" evidence="1">
    <location>
        <begin position="1"/>
        <end position="16"/>
    </location>
</feature>
<feature type="region of interest" description="Disordered" evidence="1">
    <location>
        <begin position="1"/>
        <end position="69"/>
    </location>
</feature>
<dbReference type="AlphaFoldDB" id="A0AAV5EEK8"/>
<dbReference type="Proteomes" id="UP001054889">
    <property type="component" value="Unassembled WGS sequence"/>
</dbReference>
<reference evidence="2" key="2">
    <citation type="submission" date="2021-12" db="EMBL/GenBank/DDBJ databases">
        <title>Resequencing data analysis of finger millet.</title>
        <authorList>
            <person name="Hatakeyama M."/>
            <person name="Aluri S."/>
            <person name="Balachadran M.T."/>
            <person name="Sivarajan S.R."/>
            <person name="Poveda L."/>
            <person name="Shimizu-Inatsugi R."/>
            <person name="Schlapbach R."/>
            <person name="Sreeman S.M."/>
            <person name="Shimizu K.K."/>
        </authorList>
    </citation>
    <scope>NUCLEOTIDE SEQUENCE</scope>
</reference>
<proteinExistence type="predicted"/>
<dbReference type="EMBL" id="BQKI01000075">
    <property type="protein sequence ID" value="GJN21824.1"/>
    <property type="molecule type" value="Genomic_DNA"/>
</dbReference>
<organism evidence="2 3">
    <name type="scientific">Eleusine coracana subsp. coracana</name>
    <dbReference type="NCBI Taxonomy" id="191504"/>
    <lineage>
        <taxon>Eukaryota</taxon>
        <taxon>Viridiplantae</taxon>
        <taxon>Streptophyta</taxon>
        <taxon>Embryophyta</taxon>
        <taxon>Tracheophyta</taxon>
        <taxon>Spermatophyta</taxon>
        <taxon>Magnoliopsida</taxon>
        <taxon>Liliopsida</taxon>
        <taxon>Poales</taxon>
        <taxon>Poaceae</taxon>
        <taxon>PACMAD clade</taxon>
        <taxon>Chloridoideae</taxon>
        <taxon>Cynodonteae</taxon>
        <taxon>Eleusininae</taxon>
        <taxon>Eleusine</taxon>
    </lineage>
</organism>